<evidence type="ECO:0000259" key="9">
    <source>
        <dbReference type="Pfam" id="PF00108"/>
    </source>
</evidence>
<organism evidence="11 12">
    <name type="scientific">Hesseltinella vesiculosa</name>
    <dbReference type="NCBI Taxonomy" id="101127"/>
    <lineage>
        <taxon>Eukaryota</taxon>
        <taxon>Fungi</taxon>
        <taxon>Fungi incertae sedis</taxon>
        <taxon>Mucoromycota</taxon>
        <taxon>Mucoromycotina</taxon>
        <taxon>Mucoromycetes</taxon>
        <taxon>Mucorales</taxon>
        <taxon>Cunninghamellaceae</taxon>
        <taxon>Hesseltinella</taxon>
    </lineage>
</organism>
<dbReference type="Proteomes" id="UP000242146">
    <property type="component" value="Unassembled WGS sequence"/>
</dbReference>
<proteinExistence type="inferred from homology"/>
<dbReference type="NCBIfam" id="TIGR01930">
    <property type="entry name" value="AcCoA-C-Actrans"/>
    <property type="match status" value="1"/>
</dbReference>
<dbReference type="OrthoDB" id="5404651at2759"/>
<dbReference type="Gene3D" id="3.40.47.10">
    <property type="match status" value="1"/>
</dbReference>
<evidence type="ECO:0000259" key="10">
    <source>
        <dbReference type="Pfam" id="PF02803"/>
    </source>
</evidence>
<evidence type="ECO:0000256" key="2">
    <source>
        <dbReference type="ARBA" id="ARBA00012705"/>
    </source>
</evidence>
<evidence type="ECO:0000313" key="12">
    <source>
        <dbReference type="Proteomes" id="UP000242146"/>
    </source>
</evidence>
<dbReference type="Pfam" id="PF02803">
    <property type="entry name" value="Thiolase_C"/>
    <property type="match status" value="1"/>
</dbReference>
<evidence type="ECO:0000256" key="3">
    <source>
        <dbReference type="ARBA" id="ARBA00022679"/>
    </source>
</evidence>
<dbReference type="SUPFAM" id="SSF53901">
    <property type="entry name" value="Thiolase-like"/>
    <property type="match status" value="2"/>
</dbReference>
<dbReference type="PIRSF" id="PIRSF000429">
    <property type="entry name" value="Ac-CoA_Ac_transf"/>
    <property type="match status" value="1"/>
</dbReference>
<dbReference type="STRING" id="101127.A0A1X2GKA8"/>
<dbReference type="GO" id="GO:0003985">
    <property type="term" value="F:acetyl-CoA C-acetyltransferase activity"/>
    <property type="evidence" value="ECO:0007669"/>
    <property type="project" value="UniProtKB-EC"/>
</dbReference>
<dbReference type="AlphaFoldDB" id="A0A1X2GKA8"/>
<evidence type="ECO:0000256" key="6">
    <source>
        <dbReference type="PIRSR" id="PIRSR000429-1"/>
    </source>
</evidence>
<keyword evidence="8" id="KW-0472">Membrane</keyword>
<dbReference type="InterPro" id="IPR002155">
    <property type="entry name" value="Thiolase"/>
</dbReference>
<accession>A0A1X2GKA8</accession>
<dbReference type="InterPro" id="IPR020613">
    <property type="entry name" value="Thiolase_CS"/>
</dbReference>
<comment type="caution">
    <text evidence="11">The sequence shown here is derived from an EMBL/GenBank/DDBJ whole genome shotgun (WGS) entry which is preliminary data.</text>
</comment>
<evidence type="ECO:0000256" key="8">
    <source>
        <dbReference type="SAM" id="Phobius"/>
    </source>
</evidence>
<protein>
    <recommendedName>
        <fullName evidence="2">acetyl-CoA C-acetyltransferase</fullName>
        <ecNumber evidence="2">2.3.1.9</ecNumber>
    </recommendedName>
</protein>
<dbReference type="GO" id="GO:0006635">
    <property type="term" value="P:fatty acid beta-oxidation"/>
    <property type="evidence" value="ECO:0007669"/>
    <property type="project" value="TreeGrafter"/>
</dbReference>
<evidence type="ECO:0000313" key="11">
    <source>
        <dbReference type="EMBL" id="ORX55745.1"/>
    </source>
</evidence>
<dbReference type="GO" id="GO:0005739">
    <property type="term" value="C:mitochondrion"/>
    <property type="evidence" value="ECO:0007669"/>
    <property type="project" value="TreeGrafter"/>
</dbReference>
<keyword evidence="3 7" id="KW-0808">Transferase</keyword>
<evidence type="ECO:0000256" key="7">
    <source>
        <dbReference type="RuleBase" id="RU003557"/>
    </source>
</evidence>
<evidence type="ECO:0000256" key="4">
    <source>
        <dbReference type="ARBA" id="ARBA00023315"/>
    </source>
</evidence>
<comment type="similarity">
    <text evidence="1 7">Belongs to the thiolase-like superfamily. Thiolase family.</text>
</comment>
<feature type="active site" description="Proton acceptor" evidence="6">
    <location>
        <position position="382"/>
    </location>
</feature>
<dbReference type="CDD" id="cd00751">
    <property type="entry name" value="thiolase"/>
    <property type="match status" value="1"/>
</dbReference>
<sequence>MTQRDVYIVSVARTPLGGFNGSLASLPATKLGSLAIEAALKKANLPAEAVEEVYFGNVLSANLGQNPARQAAIGAGLKDTTIATTINKVCASGMKATMLGAQSIMLGNADVIVSGGMESMSNTPYYLPKQRFGSTYGNQEIVDGIVKDGLTDVYNNYLMGLAAEECAEAHSITREDQDDFAVESYKRAQAAFASGFYKDEIVPVTVSGGRGKPDRVIEQDDEVAKLNEEKLRAVRPAFLPKNGTVTAPNSSPLSDGGAALVLASKEAVEKYNLTPVAKIVGFADAAQAPSKFTTSPALAIPKAIKHAGLTPEDIAFYEINEAFSVVACANKKILGLTDDKVNIWGGAVAMGHPLGCSGARIIATLRSVLKAKDAKYGVAAVCNGTLFISANILSHAFFFFVFVIGGGGASAIVIESL</sequence>
<dbReference type="EC" id="2.3.1.9" evidence="2"/>
<evidence type="ECO:0000256" key="5">
    <source>
        <dbReference type="ARBA" id="ARBA00037924"/>
    </source>
</evidence>
<feature type="transmembrane region" description="Helical" evidence="8">
    <location>
        <begin position="392"/>
        <end position="414"/>
    </location>
</feature>
<name>A0A1X2GKA8_9FUNG</name>
<keyword evidence="8" id="KW-0812">Transmembrane</keyword>
<reference evidence="11 12" key="1">
    <citation type="submission" date="2016-07" db="EMBL/GenBank/DDBJ databases">
        <title>Pervasive Adenine N6-methylation of Active Genes in Fungi.</title>
        <authorList>
            <consortium name="DOE Joint Genome Institute"/>
            <person name="Mondo S.J."/>
            <person name="Dannebaum R.O."/>
            <person name="Kuo R.C."/>
            <person name="Labutti K."/>
            <person name="Haridas S."/>
            <person name="Kuo A."/>
            <person name="Salamov A."/>
            <person name="Ahrendt S.R."/>
            <person name="Lipzen A."/>
            <person name="Sullivan W."/>
            <person name="Andreopoulos W.B."/>
            <person name="Clum A."/>
            <person name="Lindquist E."/>
            <person name="Daum C."/>
            <person name="Ramamoorthy G.K."/>
            <person name="Gryganskyi A."/>
            <person name="Culley D."/>
            <person name="Magnuson J.K."/>
            <person name="James T.Y."/>
            <person name="O'Malley M.A."/>
            <person name="Stajich J.E."/>
            <person name="Spatafora J.W."/>
            <person name="Visel A."/>
            <person name="Grigoriev I.V."/>
        </authorList>
    </citation>
    <scope>NUCLEOTIDE SEQUENCE [LARGE SCALE GENOMIC DNA]</scope>
    <source>
        <strain evidence="11 12">NRRL 3301</strain>
    </source>
</reference>
<dbReference type="FunFam" id="3.40.47.10:FF:000007">
    <property type="entry name" value="acetyl-CoA acetyltransferase, mitochondrial"/>
    <property type="match status" value="1"/>
</dbReference>
<feature type="active site" description="Proton acceptor" evidence="6">
    <location>
        <position position="352"/>
    </location>
</feature>
<dbReference type="GO" id="GO:0006696">
    <property type="term" value="P:ergosterol biosynthetic process"/>
    <property type="evidence" value="ECO:0007669"/>
    <property type="project" value="TreeGrafter"/>
</dbReference>
<dbReference type="InterPro" id="IPR020616">
    <property type="entry name" value="Thiolase_N"/>
</dbReference>
<keyword evidence="12" id="KW-1185">Reference proteome</keyword>
<dbReference type="PANTHER" id="PTHR18919:SF165">
    <property type="entry name" value="ACETYL-COA ACETYLTRANSFERASE"/>
    <property type="match status" value="1"/>
</dbReference>
<feature type="active site" description="Acyl-thioester intermediate" evidence="6">
    <location>
        <position position="90"/>
    </location>
</feature>
<feature type="domain" description="Thiolase C-terminal" evidence="10">
    <location>
        <begin position="273"/>
        <end position="392"/>
    </location>
</feature>
<evidence type="ECO:0000256" key="1">
    <source>
        <dbReference type="ARBA" id="ARBA00010982"/>
    </source>
</evidence>
<dbReference type="PROSITE" id="PS00737">
    <property type="entry name" value="THIOLASE_2"/>
    <property type="match status" value="1"/>
</dbReference>
<keyword evidence="8" id="KW-1133">Transmembrane helix</keyword>
<comment type="pathway">
    <text evidence="5">Metabolic intermediate biosynthesis; (R)-mevalonate biosynthesis; (R)-mevalonate from acetyl-CoA: step 1/3.</text>
</comment>
<dbReference type="EMBL" id="MCGT01000011">
    <property type="protein sequence ID" value="ORX55745.1"/>
    <property type="molecule type" value="Genomic_DNA"/>
</dbReference>
<feature type="domain" description="Thiolase N-terminal" evidence="9">
    <location>
        <begin position="6"/>
        <end position="265"/>
    </location>
</feature>
<gene>
    <name evidence="11" type="ORF">DM01DRAFT_1321080</name>
</gene>
<dbReference type="InterPro" id="IPR016039">
    <property type="entry name" value="Thiolase-like"/>
</dbReference>
<dbReference type="InterPro" id="IPR020617">
    <property type="entry name" value="Thiolase_C"/>
</dbReference>
<dbReference type="PANTHER" id="PTHR18919">
    <property type="entry name" value="ACETYL-COA C-ACYLTRANSFERASE"/>
    <property type="match status" value="1"/>
</dbReference>
<dbReference type="Pfam" id="PF00108">
    <property type="entry name" value="Thiolase_N"/>
    <property type="match status" value="1"/>
</dbReference>
<keyword evidence="4 7" id="KW-0012">Acyltransferase</keyword>